<dbReference type="SUPFAM" id="SSF82679">
    <property type="entry name" value="N-utilization substance G protein NusG, N-terminal domain"/>
    <property type="match status" value="1"/>
</dbReference>
<organism evidence="6 7">
    <name type="scientific">Candidatus Thermokryptus mobilis</name>
    <dbReference type="NCBI Taxonomy" id="1643428"/>
    <lineage>
        <taxon>Bacteria</taxon>
        <taxon>Pseudomonadati</taxon>
        <taxon>Candidatus Kryptoniota</taxon>
        <taxon>Candidatus Thermokryptus</taxon>
    </lineage>
</organism>
<reference evidence="7" key="1">
    <citation type="submission" date="2015-11" db="EMBL/GenBank/DDBJ databases">
        <authorList>
            <person name="Varghese N."/>
        </authorList>
    </citation>
    <scope>NUCLEOTIDE SEQUENCE [LARGE SCALE GENOMIC DNA]</scope>
</reference>
<dbReference type="STRING" id="1643428.GCA_001442855_00255"/>
<evidence type="ECO:0000259" key="4">
    <source>
        <dbReference type="SMART" id="SM00738"/>
    </source>
</evidence>
<name>A0A0S4MR34_9BACT</name>
<protein>
    <submittedName>
        <fullName evidence="6">Transcriptional antiterminator RfaH</fullName>
    </submittedName>
</protein>
<dbReference type="GO" id="GO:0003735">
    <property type="term" value="F:structural constituent of ribosome"/>
    <property type="evidence" value="ECO:0007669"/>
    <property type="project" value="InterPro"/>
</dbReference>
<dbReference type="SMART" id="SM00739">
    <property type="entry name" value="KOW"/>
    <property type="match status" value="1"/>
</dbReference>
<dbReference type="Pfam" id="PF02357">
    <property type="entry name" value="NusG"/>
    <property type="match status" value="1"/>
</dbReference>
<dbReference type="InterPro" id="IPR005825">
    <property type="entry name" value="Ribosomal_uL24_CS"/>
</dbReference>
<dbReference type="SMART" id="SM00738">
    <property type="entry name" value="NGN"/>
    <property type="match status" value="1"/>
</dbReference>
<dbReference type="AlphaFoldDB" id="A0A0S4MR34"/>
<keyword evidence="2" id="KW-0805">Transcription regulation</keyword>
<dbReference type="EMBL" id="FAOO01000002">
    <property type="protein sequence ID" value="CUU01502.1"/>
    <property type="molecule type" value="Genomic_DNA"/>
</dbReference>
<evidence type="ECO:0000313" key="7">
    <source>
        <dbReference type="Proteomes" id="UP000320623"/>
    </source>
</evidence>
<evidence type="ECO:0000259" key="5">
    <source>
        <dbReference type="SMART" id="SM00739"/>
    </source>
</evidence>
<gene>
    <name evidence="6" type="ORF">JGI1_00268</name>
</gene>
<dbReference type="PANTHER" id="PTHR30265:SF4">
    <property type="entry name" value="KOW MOTIF FAMILY PROTEIN, EXPRESSED"/>
    <property type="match status" value="1"/>
</dbReference>
<feature type="domain" description="KOW" evidence="5">
    <location>
        <begin position="116"/>
        <end position="143"/>
    </location>
</feature>
<feature type="domain" description="NusG-like N-terminal" evidence="4">
    <location>
        <begin position="2"/>
        <end position="99"/>
    </location>
</feature>
<proteinExistence type="predicted"/>
<dbReference type="OrthoDB" id="9787731at2"/>
<dbReference type="GO" id="GO:0006412">
    <property type="term" value="P:translation"/>
    <property type="evidence" value="ECO:0007669"/>
    <property type="project" value="InterPro"/>
</dbReference>
<dbReference type="Gene3D" id="3.30.70.940">
    <property type="entry name" value="NusG, N-terminal domain"/>
    <property type="match status" value="1"/>
</dbReference>
<dbReference type="GO" id="GO:0006354">
    <property type="term" value="P:DNA-templated transcription elongation"/>
    <property type="evidence" value="ECO:0007669"/>
    <property type="project" value="InterPro"/>
</dbReference>
<keyword evidence="7" id="KW-1185">Reference proteome</keyword>
<dbReference type="InterPro" id="IPR005824">
    <property type="entry name" value="KOW"/>
</dbReference>
<dbReference type="CDD" id="cd06091">
    <property type="entry name" value="KOW_NusG"/>
    <property type="match status" value="1"/>
</dbReference>
<dbReference type="GO" id="GO:0005840">
    <property type="term" value="C:ribosome"/>
    <property type="evidence" value="ECO:0007669"/>
    <property type="project" value="InterPro"/>
</dbReference>
<dbReference type="InterPro" id="IPR036735">
    <property type="entry name" value="NGN_dom_sf"/>
</dbReference>
<accession>A0A0S4MR34</accession>
<evidence type="ECO:0000256" key="2">
    <source>
        <dbReference type="ARBA" id="ARBA00023015"/>
    </source>
</evidence>
<dbReference type="InterPro" id="IPR006645">
    <property type="entry name" value="NGN-like_dom"/>
</dbReference>
<dbReference type="RefSeq" id="WP_140944073.1">
    <property type="nucleotide sequence ID" value="NZ_FAOO01000002.1"/>
</dbReference>
<dbReference type="PANTHER" id="PTHR30265">
    <property type="entry name" value="RHO-INTERACTING TRANSCRIPTION TERMINATION FACTOR NUSG"/>
    <property type="match status" value="1"/>
</dbReference>
<dbReference type="InterPro" id="IPR008991">
    <property type="entry name" value="Translation_prot_SH3-like_sf"/>
</dbReference>
<keyword evidence="1" id="KW-0889">Transcription antitermination</keyword>
<keyword evidence="3" id="KW-0804">Transcription</keyword>
<evidence type="ECO:0000256" key="3">
    <source>
        <dbReference type="ARBA" id="ARBA00023163"/>
    </source>
</evidence>
<dbReference type="InterPro" id="IPR043425">
    <property type="entry name" value="NusG-like"/>
</dbReference>
<dbReference type="PROSITE" id="PS01108">
    <property type="entry name" value="RIBOSOMAL_L24"/>
    <property type="match status" value="1"/>
</dbReference>
<evidence type="ECO:0000313" key="6">
    <source>
        <dbReference type="EMBL" id="CUU01502.1"/>
    </source>
</evidence>
<dbReference type="SUPFAM" id="SSF50104">
    <property type="entry name" value="Translation proteins SH3-like domain"/>
    <property type="match status" value="1"/>
</dbReference>
<dbReference type="GO" id="GO:0031564">
    <property type="term" value="P:transcription antitermination"/>
    <property type="evidence" value="ECO:0007669"/>
    <property type="project" value="UniProtKB-KW"/>
</dbReference>
<dbReference type="Pfam" id="PF00467">
    <property type="entry name" value="KOW"/>
    <property type="match status" value="1"/>
</dbReference>
<dbReference type="Proteomes" id="UP000320623">
    <property type="component" value="Unassembled WGS sequence"/>
</dbReference>
<sequence length="174" mass="19926">MDLNWYVLQTKPKQEDRVEAWLNFAKIEVFNPKIQEVRLINGKKKKIAVPLFPCYVFAKLHPGLFDIVVYTRGVRKILGINGRPKPIKESIIETIRERLNGDAHIYMSESYFDSVAVKPGDYVLVVDGPLKGFIGIVDKVNSLKSIVILISMDYQVKAEVHNFLLKKIEPDVLE</sequence>
<evidence type="ECO:0000256" key="1">
    <source>
        <dbReference type="ARBA" id="ARBA00022814"/>
    </source>
</evidence>